<feature type="compositionally biased region" description="Basic residues" evidence="5">
    <location>
        <begin position="145"/>
        <end position="164"/>
    </location>
</feature>
<evidence type="ECO:0000256" key="3">
    <source>
        <dbReference type="ARBA" id="ARBA00023125"/>
    </source>
</evidence>
<protein>
    <submittedName>
        <fullName evidence="7">MerR family DNA-binding protein</fullName>
    </submittedName>
</protein>
<dbReference type="Pfam" id="PF00376">
    <property type="entry name" value="MerR"/>
    <property type="match status" value="1"/>
</dbReference>
<dbReference type="EMBL" id="JAKGBZ010000015">
    <property type="protein sequence ID" value="MCF3946906.1"/>
    <property type="molecule type" value="Genomic_DNA"/>
</dbReference>
<dbReference type="SUPFAM" id="SSF46955">
    <property type="entry name" value="Putative DNA-binding domain"/>
    <property type="match status" value="1"/>
</dbReference>
<evidence type="ECO:0000259" key="6">
    <source>
        <dbReference type="PROSITE" id="PS50937"/>
    </source>
</evidence>
<keyword evidence="4" id="KW-0804">Transcription</keyword>
<keyword evidence="2" id="KW-0805">Transcription regulation</keyword>
<evidence type="ECO:0000313" key="7">
    <source>
        <dbReference type="EMBL" id="MCF3946906.1"/>
    </source>
</evidence>
<feature type="region of interest" description="Disordered" evidence="5">
    <location>
        <begin position="138"/>
        <end position="164"/>
    </location>
</feature>
<evidence type="ECO:0000256" key="5">
    <source>
        <dbReference type="SAM" id="MobiDB-lite"/>
    </source>
</evidence>
<dbReference type="InterPro" id="IPR047057">
    <property type="entry name" value="MerR_fam"/>
</dbReference>
<reference evidence="7 8" key="1">
    <citation type="submission" date="2022-01" db="EMBL/GenBank/DDBJ databases">
        <authorList>
            <person name="Won M."/>
            <person name="Kim S.-J."/>
            <person name="Kwon S.-W."/>
        </authorList>
    </citation>
    <scope>NUCLEOTIDE SEQUENCE [LARGE SCALE GENOMIC DNA]</scope>
    <source>
        <strain evidence="7 8">KCTC 23505</strain>
    </source>
</reference>
<keyword evidence="1" id="KW-0678">Repressor</keyword>
<evidence type="ECO:0000256" key="4">
    <source>
        <dbReference type="ARBA" id="ARBA00023163"/>
    </source>
</evidence>
<dbReference type="InterPro" id="IPR000551">
    <property type="entry name" value="MerR-type_HTH_dom"/>
</dbReference>
<evidence type="ECO:0000313" key="8">
    <source>
        <dbReference type="Proteomes" id="UP001521209"/>
    </source>
</evidence>
<evidence type="ECO:0000256" key="2">
    <source>
        <dbReference type="ARBA" id="ARBA00023015"/>
    </source>
</evidence>
<dbReference type="InterPro" id="IPR015358">
    <property type="entry name" value="Tscrpt_reg_MerR_DNA-bd"/>
</dbReference>
<keyword evidence="3 7" id="KW-0238">DNA-binding</keyword>
<sequence>MRADLTIGMAARAAGVGVETIRFYERQHLVRQPPKPDGSGARRYSADTVGRIRFIKEAQELGFSLREIHELLALRADPATDCSEVREQAVAKRADVRRKIQRLQDIGAALERLIAACPGQGALQACSIMDALTPRSGGCAENGRRQHTNPRKSSCTKHKKENTR</sequence>
<dbReference type="SMART" id="SM00422">
    <property type="entry name" value="HTH_MERR"/>
    <property type="match status" value="1"/>
</dbReference>
<dbReference type="Pfam" id="PF09278">
    <property type="entry name" value="MerR-DNA-bind"/>
    <property type="match status" value="1"/>
</dbReference>
<evidence type="ECO:0000256" key="1">
    <source>
        <dbReference type="ARBA" id="ARBA00022491"/>
    </source>
</evidence>
<dbReference type="PANTHER" id="PTHR30204:SF69">
    <property type="entry name" value="MERR-FAMILY TRANSCRIPTIONAL REGULATOR"/>
    <property type="match status" value="1"/>
</dbReference>
<gene>
    <name evidence="7" type="ORF">L2A60_09460</name>
</gene>
<keyword evidence="8" id="KW-1185">Reference proteome</keyword>
<comment type="caution">
    <text evidence="7">The sequence shown here is derived from an EMBL/GenBank/DDBJ whole genome shotgun (WGS) entry which is preliminary data.</text>
</comment>
<feature type="domain" description="HTH merR-type" evidence="6">
    <location>
        <begin position="4"/>
        <end position="74"/>
    </location>
</feature>
<proteinExistence type="predicted"/>
<dbReference type="PRINTS" id="PR00040">
    <property type="entry name" value="HTHMERR"/>
</dbReference>
<dbReference type="Gene3D" id="1.10.1660.10">
    <property type="match status" value="1"/>
</dbReference>
<dbReference type="PROSITE" id="PS50937">
    <property type="entry name" value="HTH_MERR_2"/>
    <property type="match status" value="1"/>
</dbReference>
<dbReference type="InterPro" id="IPR009061">
    <property type="entry name" value="DNA-bd_dom_put_sf"/>
</dbReference>
<organism evidence="7 8">
    <name type="scientific">Acidiphilium iwatense</name>
    <dbReference type="NCBI Taxonomy" id="768198"/>
    <lineage>
        <taxon>Bacteria</taxon>
        <taxon>Pseudomonadati</taxon>
        <taxon>Pseudomonadota</taxon>
        <taxon>Alphaproteobacteria</taxon>
        <taxon>Acetobacterales</taxon>
        <taxon>Acidocellaceae</taxon>
        <taxon>Acidiphilium</taxon>
    </lineage>
</organism>
<dbReference type="PANTHER" id="PTHR30204">
    <property type="entry name" value="REDOX-CYCLING DRUG-SENSING TRANSCRIPTIONAL ACTIVATOR SOXR"/>
    <property type="match status" value="1"/>
</dbReference>
<dbReference type="GO" id="GO:0003677">
    <property type="term" value="F:DNA binding"/>
    <property type="evidence" value="ECO:0007669"/>
    <property type="project" value="UniProtKB-KW"/>
</dbReference>
<name>A0ABS9DVZ6_9PROT</name>
<dbReference type="Proteomes" id="UP001521209">
    <property type="component" value="Unassembled WGS sequence"/>
</dbReference>
<accession>A0ABS9DVZ6</accession>